<feature type="coiled-coil region" evidence="8">
    <location>
        <begin position="1055"/>
        <end position="1241"/>
    </location>
</feature>
<accession>C1MNK9</accession>
<dbReference type="GO" id="GO:0030030">
    <property type="term" value="P:cell projection organization"/>
    <property type="evidence" value="ECO:0007669"/>
    <property type="project" value="UniProtKB-KW"/>
</dbReference>
<dbReference type="PANTHER" id="PTHR18879">
    <property type="entry name" value="CENTROSOMAL PROTEIN OF 290 KDA"/>
    <property type="match status" value="1"/>
</dbReference>
<feature type="coiled-coil region" evidence="8">
    <location>
        <begin position="2449"/>
        <end position="2476"/>
    </location>
</feature>
<keyword evidence="4" id="KW-0970">Cilium biogenesis/degradation</keyword>
<evidence type="ECO:0000256" key="6">
    <source>
        <dbReference type="ARBA" id="ARBA00023212"/>
    </source>
</evidence>
<feature type="region of interest" description="Disordered" evidence="9">
    <location>
        <begin position="1719"/>
        <end position="1744"/>
    </location>
</feature>
<dbReference type="eggNOG" id="ENOG502QPTZ">
    <property type="taxonomic scope" value="Eukaryota"/>
</dbReference>
<feature type="coiled-coil region" evidence="8">
    <location>
        <begin position="2074"/>
        <end position="2159"/>
    </location>
</feature>
<dbReference type="PANTHER" id="PTHR18879:SF20">
    <property type="entry name" value="CENTROSOMAL PROTEIN OF 290 KDA"/>
    <property type="match status" value="1"/>
</dbReference>
<feature type="coiled-coil region" evidence="8">
    <location>
        <begin position="550"/>
        <end position="577"/>
    </location>
</feature>
<feature type="region of interest" description="Disordered" evidence="9">
    <location>
        <begin position="2015"/>
        <end position="2067"/>
    </location>
</feature>
<dbReference type="STRING" id="564608.C1MNK9"/>
<organism evidence="11">
    <name type="scientific">Micromonas pusilla (strain CCMP1545)</name>
    <name type="common">Picoplanktonic green alga</name>
    <dbReference type="NCBI Taxonomy" id="564608"/>
    <lineage>
        <taxon>Eukaryota</taxon>
        <taxon>Viridiplantae</taxon>
        <taxon>Chlorophyta</taxon>
        <taxon>Mamiellophyceae</taxon>
        <taxon>Mamiellales</taxon>
        <taxon>Mamiellaceae</taxon>
        <taxon>Micromonas</taxon>
    </lineage>
</organism>
<comment type="subcellular location">
    <subcellularLocation>
        <location evidence="1">Cytoplasm</location>
        <location evidence="1">Cytoskeleton</location>
        <location evidence="1">Cilium basal body</location>
    </subcellularLocation>
    <subcellularLocation>
        <location evidence="2">Cytoplasm</location>
        <location evidence="2">Cytoskeleton</location>
        <location evidence="2">Microtubule organizing center</location>
        <location evidence="2">Centrosome</location>
    </subcellularLocation>
</comment>
<feature type="compositionally biased region" description="Basic and acidic residues" evidence="9">
    <location>
        <begin position="2052"/>
        <end position="2067"/>
    </location>
</feature>
<evidence type="ECO:0000256" key="7">
    <source>
        <dbReference type="ARBA" id="ARBA00023273"/>
    </source>
</evidence>
<feature type="coiled-coil region" evidence="8">
    <location>
        <begin position="104"/>
        <end position="335"/>
    </location>
</feature>
<evidence type="ECO:0000256" key="2">
    <source>
        <dbReference type="ARBA" id="ARBA00004300"/>
    </source>
</evidence>
<feature type="compositionally biased region" description="Basic and acidic residues" evidence="9">
    <location>
        <begin position="369"/>
        <end position="383"/>
    </location>
</feature>
<feature type="coiled-coil region" evidence="8">
    <location>
        <begin position="891"/>
        <end position="922"/>
    </location>
</feature>
<feature type="coiled-coil region" evidence="8">
    <location>
        <begin position="774"/>
        <end position="801"/>
    </location>
</feature>
<feature type="region of interest" description="Disordered" evidence="9">
    <location>
        <begin position="1936"/>
        <end position="1965"/>
    </location>
</feature>
<evidence type="ECO:0000256" key="3">
    <source>
        <dbReference type="ARBA" id="ARBA00022490"/>
    </source>
</evidence>
<keyword evidence="7" id="KW-0966">Cell projection</keyword>
<keyword evidence="11" id="KW-1185">Reference proteome</keyword>
<feature type="region of interest" description="Disordered" evidence="9">
    <location>
        <begin position="345"/>
        <end position="383"/>
    </location>
</feature>
<feature type="coiled-coil region" evidence="8">
    <location>
        <begin position="1573"/>
        <end position="1621"/>
    </location>
</feature>
<feature type="coiled-coil region" evidence="8">
    <location>
        <begin position="1756"/>
        <end position="1928"/>
    </location>
</feature>
<feature type="coiled-coil region" evidence="8">
    <location>
        <begin position="969"/>
        <end position="1014"/>
    </location>
</feature>
<evidence type="ECO:0000256" key="4">
    <source>
        <dbReference type="ARBA" id="ARBA00022794"/>
    </source>
</evidence>
<sequence length="2491" mass="272574">MASTVDAPPYTFVAKTARVSWDSVLDFDATPFTNGTDVSPRDLNALDNLARRLEEAKIEPQTGVEAANAAVNLAKLASILQLSSEYQAMRAEARRTLPDLQAAVAKKDEELDMMDEQMEVMEQRGGRSDPRLEAENEELKIRAEQAERRLAEQRDELAVTQEQLDRAKRDVRDEKSKTEVALQKAKHAEDDVKELVEQIAAERQKNVRAAKDDSLAGSRLQQRNQDVARYQKENKLLADENDRMNMRIEDLMAECVEMSETIVKLDDAAQAWRGREADVEAAADGLRRERDKLAAQLETTKMDLEERTHLLQDLEIKFKEEYERFEREKEDLMIDAKRARHGEGVDGARGFDAGSGRSDLVSPRRRMQITRDPRRPANPDDPRYVEDLEAEVAELRDLRVLLLEAYDQLEHDVGREIDIALKRQRRQHDALHDKLAAQDEALDIETKRFRSIDKELTHAQEDLAEANERCKKYEAGVYGLSDAMRDLKQTRLRVRAADAQVEDAVALSNQLGRKVEDLIEETRYLRQKAGIPEDATLDLGGFKLKSQVESAQMRALNAQLEREVADLEEDRRRLRNELRYRAKWQGEHAARLGLSARQLGMLEEYADALRYGDDALFNDADDAGSHPGFRASQGIGARAIRELEDANKTLQQRLAEALDRLQRGETGAGGISMPLIAAGSYGGGDHSQVAELQSQLARARAEIVRLEDGYNVAMMRSSVQGALVGSGGGGGVASVAASPAAAARAPDSPPRGAATAAAAAAAAAPGAAVDASAYAEALETIDRLRGERNALHARARSLQSMIDAAPATMGVGASGVVAGVGGADYGASTDVQKMREECVAADRALAGVVAELQTKERELDELAHETAKYKTGIAELQAVRTALYREHVRARNAWSEERKTLLERAKRAETEAEANRIEAKDATALCERLKPGAESGLKEALSAAHSRLAVLQVREVRLSRAVEAATSAEASFRAEKEELEIDVQEMSRACQERLAFHERRAAEAELRAARCQRELDLCVPRPEHAAVVDANRALQVRFKELLETRVKSAVSSAQLKAAQEDAVTARAQADAASAANAAAQNRVRELSAALDDAADRAGREGLAASAVELRREVAETRAELEASKRLADLAKRESERLTESKADLESAVLGLEHQARSIQHWSPYDRVGVLAEAKARVHEAQEAERKHLSQLAVAVSEDKHRAEMEAVAAAEDEAARLRAEVVRAEDRAARAETELGRKNAAHAARDAELLQLRSAVRDMERRSDAAAALARANEDVVRLKGGNAQLKHQVQVAEAEADRLHGDCLRLHRRAQVQENRLYGLREDSRGLMQAQEAALARLETAVAGRVDLSEAEKWERAILDLRKGAERREELLRRAQETLRGAAERARAAELELASLKNIDRVAREHDGGSPDAAMREIRKLSDELMRAKLAAARAERAAKQANDRAEYLETRERERELETRQMEERALIDKRADADRAEEFSRKVRELQREILTARNVGVGDAKKDGANASATATGAADADDADAVLAAPLPRRRANAEALAAVGAAAAVGLQPGATSMETQRMVLRQIEAIRALKLRATEAEAKCARATEEARAAAAAVQNAENERDAVQRRLDATIAAGTGADGEHGTGATGDDSAVAQVTAVAQATIARLQELVGEKNAALTRAQAAMSDLRADALSKQDEDRRTIEKLNDLLFKQDQHKIDAMKEQLEYGGVLGGGGGGGGGGGRTPSKSGAGGGRGKFADKSHEQLLALLSEREQAIEVLTQRFEQQRARHEVSEARLLARAQQKEGEMDRVVAEIDRERARGPSRVLETLVARLKTQLAQKDKRLAQLKEAIRELEKKLVEAMQKQADGSIARADQRMTEVDQFKAEGADKRASTLAAQLKRAREELATAKEREALWAEERARLAAEARAARETAAKAAREAAVARSAAERTRAQSSSRAAAVAVADRAADRRDDDGVDGEVIERLSRQTADAAANAAAERERAEELEKRVAVLKTQNEKLNKLLRAEREESVAIRSGRPAERSSVSVSAATRGENEPPSGGAKESAEETRRREETLARWEEGVKLRKKAESLAKKLATRTREAEEADKLANKRLDLLNELAKEKTALQSRAAKLAEDVKRGAGGGPDAAAAKELADENEALHREIASLQRVVEVDQAAEIAKLKRRLADTPAPAAAATTTTTGRGVTGDELDATARAAAEQRVRTLEGELLAKDDAALGLRFEAEQSHARAERLQRRLDRLFRGERERDGGDGASGVAAATRRARELEDVVEALKKVVEKQQSEIAAVRGQAAAKERGIEHARAAKELRAKVRDLEQEMVGLRQLEKTHKETTQRARRLQAQNEQFRARLQSGADAEMLAAAREDAASTALRLAETRDLLVVAQRDAAAARQDALEAMDAAVRGGGGGGGDAAAEIAALRAENADLKVELDALDPAFFDEVMEMKRAYHEQSRTLDRYEATLADYAERLGVSFTPARRASGER</sequence>
<dbReference type="GeneID" id="9682564"/>
<evidence type="ECO:0000313" key="11">
    <source>
        <dbReference type="Proteomes" id="UP000001876"/>
    </source>
</evidence>
<dbReference type="Proteomes" id="UP000001876">
    <property type="component" value="Unassembled WGS sequence"/>
</dbReference>
<dbReference type="KEGG" id="mpp:MICPUCDRAFT_38547"/>
<feature type="compositionally biased region" description="Gly residues" evidence="9">
    <location>
        <begin position="1719"/>
        <end position="1742"/>
    </location>
</feature>
<dbReference type="OMA" id="MERTLKY"/>
<keyword evidence="5 8" id="KW-0175">Coiled coil</keyword>
<feature type="coiled-coil region" evidence="8">
    <location>
        <begin position="385"/>
        <end position="412"/>
    </location>
</feature>
<evidence type="ECO:0000256" key="9">
    <source>
        <dbReference type="SAM" id="MobiDB-lite"/>
    </source>
</evidence>
<name>C1MNK9_MICPC</name>
<gene>
    <name evidence="10" type="ORF">MICPUCDRAFT_38547</name>
</gene>
<feature type="compositionally biased region" description="Low complexity" evidence="9">
    <location>
        <begin position="1941"/>
        <end position="1954"/>
    </location>
</feature>
<evidence type="ECO:0000256" key="5">
    <source>
        <dbReference type="ARBA" id="ARBA00023054"/>
    </source>
</evidence>
<dbReference type="RefSeq" id="XP_003056667.1">
    <property type="nucleotide sequence ID" value="XM_003056621.1"/>
</dbReference>
<evidence type="ECO:0000256" key="1">
    <source>
        <dbReference type="ARBA" id="ARBA00004120"/>
    </source>
</evidence>
<evidence type="ECO:0000313" key="10">
    <source>
        <dbReference type="EMBL" id="EEH58312.1"/>
    </source>
</evidence>
<dbReference type="EMBL" id="GG663737">
    <property type="protein sequence ID" value="EEH58312.1"/>
    <property type="molecule type" value="Genomic_DNA"/>
</dbReference>
<dbReference type="InterPro" id="IPR026201">
    <property type="entry name" value="Cep290"/>
</dbReference>
<dbReference type="OrthoDB" id="6351660at2759"/>
<feature type="coiled-coil region" evidence="8">
    <location>
        <begin position="1366"/>
        <end position="1499"/>
    </location>
</feature>
<evidence type="ECO:0000256" key="8">
    <source>
        <dbReference type="SAM" id="Coils"/>
    </source>
</evidence>
<keyword evidence="3" id="KW-0963">Cytoplasm</keyword>
<keyword evidence="6" id="KW-0206">Cytoskeleton</keyword>
<feature type="coiled-coil region" evidence="8">
    <location>
        <begin position="2265"/>
        <end position="2357"/>
    </location>
</feature>
<protein>
    <submittedName>
        <fullName evidence="10">Predicted protein</fullName>
    </submittedName>
</protein>
<proteinExistence type="predicted"/>
<reference evidence="10 11" key="1">
    <citation type="journal article" date="2009" name="Science">
        <title>Green evolution and dynamic adaptations revealed by genomes of the marine picoeukaryotes Micromonas.</title>
        <authorList>
            <person name="Worden A.Z."/>
            <person name="Lee J.H."/>
            <person name="Mock T."/>
            <person name="Rouze P."/>
            <person name="Simmons M.P."/>
            <person name="Aerts A.L."/>
            <person name="Allen A.E."/>
            <person name="Cuvelier M.L."/>
            <person name="Derelle E."/>
            <person name="Everett M.V."/>
            <person name="Foulon E."/>
            <person name="Grimwood J."/>
            <person name="Gundlach H."/>
            <person name="Henrissat B."/>
            <person name="Napoli C."/>
            <person name="McDonald S.M."/>
            <person name="Parker M.S."/>
            <person name="Rombauts S."/>
            <person name="Salamov A."/>
            <person name="Von Dassow P."/>
            <person name="Badger J.H."/>
            <person name="Coutinho P.M."/>
            <person name="Demir E."/>
            <person name="Dubchak I."/>
            <person name="Gentemann C."/>
            <person name="Eikrem W."/>
            <person name="Gready J.E."/>
            <person name="John U."/>
            <person name="Lanier W."/>
            <person name="Lindquist E.A."/>
            <person name="Lucas S."/>
            <person name="Mayer K.F."/>
            <person name="Moreau H."/>
            <person name="Not F."/>
            <person name="Otillar R."/>
            <person name="Panaud O."/>
            <person name="Pangilinan J."/>
            <person name="Paulsen I."/>
            <person name="Piegu B."/>
            <person name="Poliakov A."/>
            <person name="Robbens S."/>
            <person name="Schmutz J."/>
            <person name="Toulza E."/>
            <person name="Wyss T."/>
            <person name="Zelensky A."/>
            <person name="Zhou K."/>
            <person name="Armbrust E.V."/>
            <person name="Bhattacharya D."/>
            <person name="Goodenough U.W."/>
            <person name="Van de Peer Y."/>
            <person name="Grigoriev I.V."/>
        </authorList>
    </citation>
    <scope>NUCLEOTIDE SEQUENCE [LARGE SCALE GENOMIC DNA]</scope>
    <source>
        <strain evidence="10 11">CCMP1545</strain>
    </source>
</reference>
<feature type="coiled-coil region" evidence="8">
    <location>
        <begin position="449"/>
        <end position="476"/>
    </location>
</feature>